<evidence type="ECO:0008006" key="3">
    <source>
        <dbReference type="Google" id="ProtNLM"/>
    </source>
</evidence>
<evidence type="ECO:0000313" key="1">
    <source>
        <dbReference type="EMBL" id="SDM41258.1"/>
    </source>
</evidence>
<proteinExistence type="predicted"/>
<accession>A0A1G9T0V7</accession>
<sequence length="98" mass="10497">MTVPAVLPPIEVPQLSGGRERARALVDGLADRMSGATIVVDFRRMVAGTPSFADELVTRVLVDGGAAVLRAEHVTREFGEYLLEAARDHGVAERLQTA</sequence>
<gene>
    <name evidence="1" type="ORF">SAMN05660642_02446</name>
</gene>
<evidence type="ECO:0000313" key="2">
    <source>
        <dbReference type="Proteomes" id="UP000198680"/>
    </source>
</evidence>
<dbReference type="OrthoDB" id="5189132at2"/>
<dbReference type="RefSeq" id="WP_091218326.1">
    <property type="nucleotide sequence ID" value="NZ_FNHE01000005.1"/>
</dbReference>
<name>A0A1G9T0V7_9ACTN</name>
<keyword evidence="2" id="KW-1185">Reference proteome</keyword>
<protein>
    <recommendedName>
        <fullName evidence="3">DUF4325 domain-containing protein</fullName>
    </recommendedName>
</protein>
<reference evidence="2" key="1">
    <citation type="submission" date="2016-10" db="EMBL/GenBank/DDBJ databases">
        <authorList>
            <person name="Varghese N."/>
            <person name="Submissions S."/>
        </authorList>
    </citation>
    <scope>NUCLEOTIDE SEQUENCE [LARGE SCALE GENOMIC DNA]</scope>
    <source>
        <strain evidence="2">DSM 45419</strain>
    </source>
</reference>
<dbReference type="AlphaFoldDB" id="A0A1G9T0V7"/>
<dbReference type="STRING" id="1137991.SAMN05660642_02446"/>
<organism evidence="1 2">
    <name type="scientific">Geodermatophilus siccatus</name>
    <dbReference type="NCBI Taxonomy" id="1137991"/>
    <lineage>
        <taxon>Bacteria</taxon>
        <taxon>Bacillati</taxon>
        <taxon>Actinomycetota</taxon>
        <taxon>Actinomycetes</taxon>
        <taxon>Geodermatophilales</taxon>
        <taxon>Geodermatophilaceae</taxon>
        <taxon>Geodermatophilus</taxon>
    </lineage>
</organism>
<dbReference type="Proteomes" id="UP000198680">
    <property type="component" value="Unassembled WGS sequence"/>
</dbReference>
<dbReference type="EMBL" id="FNHE01000005">
    <property type="protein sequence ID" value="SDM41258.1"/>
    <property type="molecule type" value="Genomic_DNA"/>
</dbReference>